<evidence type="ECO:0000313" key="1">
    <source>
        <dbReference type="EMBL" id="CAH9104935.1"/>
    </source>
</evidence>
<name>A0AAV0DM09_9ASTE</name>
<evidence type="ECO:0000313" key="2">
    <source>
        <dbReference type="Proteomes" id="UP001152523"/>
    </source>
</evidence>
<gene>
    <name evidence="1" type="ORF">CEPIT_LOCUS16987</name>
</gene>
<protein>
    <submittedName>
        <fullName evidence="1">Uncharacterized protein</fullName>
    </submittedName>
</protein>
<dbReference type="EMBL" id="CAMAPF010000128">
    <property type="protein sequence ID" value="CAH9104935.1"/>
    <property type="molecule type" value="Genomic_DNA"/>
</dbReference>
<accession>A0AAV0DM09</accession>
<keyword evidence="2" id="KW-1185">Reference proteome</keyword>
<dbReference type="Proteomes" id="UP001152523">
    <property type="component" value="Unassembled WGS sequence"/>
</dbReference>
<comment type="caution">
    <text evidence="1">The sequence shown here is derived from an EMBL/GenBank/DDBJ whole genome shotgun (WGS) entry which is preliminary data.</text>
</comment>
<dbReference type="AlphaFoldDB" id="A0AAV0DM09"/>
<organism evidence="1 2">
    <name type="scientific">Cuscuta epithymum</name>
    <dbReference type="NCBI Taxonomy" id="186058"/>
    <lineage>
        <taxon>Eukaryota</taxon>
        <taxon>Viridiplantae</taxon>
        <taxon>Streptophyta</taxon>
        <taxon>Embryophyta</taxon>
        <taxon>Tracheophyta</taxon>
        <taxon>Spermatophyta</taxon>
        <taxon>Magnoliopsida</taxon>
        <taxon>eudicotyledons</taxon>
        <taxon>Gunneridae</taxon>
        <taxon>Pentapetalae</taxon>
        <taxon>asterids</taxon>
        <taxon>lamiids</taxon>
        <taxon>Solanales</taxon>
        <taxon>Convolvulaceae</taxon>
        <taxon>Cuscuteae</taxon>
        <taxon>Cuscuta</taxon>
        <taxon>Cuscuta subgen. Cuscuta</taxon>
    </lineage>
</organism>
<sequence>MIAPPSVFSAPTAVIGRSAAADASLMRIEDGSINGVPRNSGQKVVHSKGGRILGSDLWFIQDQCRRMLWRHIFLKRSKTSFNESSWDQIQGIYFSINSHYEECKYELLCCLHYSSLTYWNTIVQGVQKEEVETVFKNP</sequence>
<reference evidence="1" key="1">
    <citation type="submission" date="2022-07" db="EMBL/GenBank/DDBJ databases">
        <authorList>
            <person name="Macas J."/>
            <person name="Novak P."/>
            <person name="Neumann P."/>
        </authorList>
    </citation>
    <scope>NUCLEOTIDE SEQUENCE</scope>
</reference>
<proteinExistence type="predicted"/>